<evidence type="ECO:0008006" key="4">
    <source>
        <dbReference type="Google" id="ProtNLM"/>
    </source>
</evidence>
<feature type="compositionally biased region" description="Low complexity" evidence="1">
    <location>
        <begin position="54"/>
        <end position="69"/>
    </location>
</feature>
<organism evidence="2 3">
    <name type="scientific">Lactuca sativa</name>
    <name type="common">Garden lettuce</name>
    <dbReference type="NCBI Taxonomy" id="4236"/>
    <lineage>
        <taxon>Eukaryota</taxon>
        <taxon>Viridiplantae</taxon>
        <taxon>Streptophyta</taxon>
        <taxon>Embryophyta</taxon>
        <taxon>Tracheophyta</taxon>
        <taxon>Spermatophyta</taxon>
        <taxon>Magnoliopsida</taxon>
        <taxon>eudicotyledons</taxon>
        <taxon>Gunneridae</taxon>
        <taxon>Pentapetalae</taxon>
        <taxon>asterids</taxon>
        <taxon>campanulids</taxon>
        <taxon>Asterales</taxon>
        <taxon>Asteraceae</taxon>
        <taxon>Cichorioideae</taxon>
        <taxon>Cichorieae</taxon>
        <taxon>Lactucinae</taxon>
        <taxon>Lactuca</taxon>
    </lineage>
</organism>
<feature type="compositionally biased region" description="Low complexity" evidence="1">
    <location>
        <begin position="31"/>
        <end position="40"/>
    </location>
</feature>
<evidence type="ECO:0000313" key="2">
    <source>
        <dbReference type="EMBL" id="KAJ0225851.1"/>
    </source>
</evidence>
<feature type="region of interest" description="Disordered" evidence="1">
    <location>
        <begin position="54"/>
        <end position="105"/>
    </location>
</feature>
<dbReference type="PANTHER" id="PTHR45023">
    <property type="match status" value="1"/>
</dbReference>
<comment type="caution">
    <text evidence="2">The sequence shown here is derived from an EMBL/GenBank/DDBJ whole genome shotgun (WGS) entry which is preliminary data.</text>
</comment>
<name>A0A9R1WNQ4_LACSA</name>
<evidence type="ECO:0000256" key="1">
    <source>
        <dbReference type="SAM" id="MobiDB-lite"/>
    </source>
</evidence>
<dbReference type="Proteomes" id="UP000235145">
    <property type="component" value="Unassembled WGS sequence"/>
</dbReference>
<reference evidence="2 3" key="1">
    <citation type="journal article" date="2017" name="Nat. Commun.">
        <title>Genome assembly with in vitro proximity ligation data and whole-genome triplication in lettuce.</title>
        <authorList>
            <person name="Reyes-Chin-Wo S."/>
            <person name="Wang Z."/>
            <person name="Yang X."/>
            <person name="Kozik A."/>
            <person name="Arikit S."/>
            <person name="Song C."/>
            <person name="Xia L."/>
            <person name="Froenicke L."/>
            <person name="Lavelle D.O."/>
            <person name="Truco M.J."/>
            <person name="Xia R."/>
            <person name="Zhu S."/>
            <person name="Xu C."/>
            <person name="Xu H."/>
            <person name="Xu X."/>
            <person name="Cox K."/>
            <person name="Korf I."/>
            <person name="Meyers B.C."/>
            <person name="Michelmore R.W."/>
        </authorList>
    </citation>
    <scope>NUCLEOTIDE SEQUENCE [LARGE SCALE GENOMIC DNA]</scope>
    <source>
        <strain evidence="3">cv. Salinas</strain>
        <tissue evidence="2">Seedlings</tissue>
    </source>
</reference>
<feature type="compositionally biased region" description="Polar residues" evidence="1">
    <location>
        <begin position="20"/>
        <end position="30"/>
    </location>
</feature>
<feature type="compositionally biased region" description="Basic residues" evidence="1">
    <location>
        <begin position="86"/>
        <end position="105"/>
    </location>
</feature>
<protein>
    <recommendedName>
        <fullName evidence="4">No apical meristem-associated C-terminal domain-containing protein</fullName>
    </recommendedName>
</protein>
<dbReference type="PANTHER" id="PTHR45023:SF14">
    <property type="entry name" value="GLUTATHIONE TRANSFERASE"/>
    <property type="match status" value="1"/>
</dbReference>
<sequence length="245" mass="28026">MGLGHAWGINRKPNNAFALDTTSRQFPTMESPQGAFSSFQQQQIQQYQVFQQFQQQQFQPQPSQPPHSSYFVSETQPSPPPQCEKKKGKKLVRPKKGSHGQKRKMKSDSQTFGCFWEKVCAVFYELTGSESRNPDQISSKWGDIRLKCTEFGGIYNILLNIRKTDALKWKEQTEASSQSSISKCSINPDATSQQSNGQTDFNIDDDPLNLEDEQPLRRQVERNKAKKSGFNGFGIWCYGLIWREI</sequence>
<keyword evidence="3" id="KW-1185">Reference proteome</keyword>
<feature type="compositionally biased region" description="Polar residues" evidence="1">
    <location>
        <begin position="188"/>
        <end position="201"/>
    </location>
</feature>
<dbReference type="AlphaFoldDB" id="A0A9R1WNQ4"/>
<proteinExistence type="predicted"/>
<accession>A0A9R1WNQ4</accession>
<dbReference type="EMBL" id="NBSK02000001">
    <property type="protein sequence ID" value="KAJ0225851.1"/>
    <property type="molecule type" value="Genomic_DNA"/>
</dbReference>
<evidence type="ECO:0000313" key="3">
    <source>
        <dbReference type="Proteomes" id="UP000235145"/>
    </source>
</evidence>
<dbReference type="SUPFAM" id="SSF81995">
    <property type="entry name" value="beta-sandwich domain of Sec23/24"/>
    <property type="match status" value="1"/>
</dbReference>
<feature type="region of interest" description="Disordered" evidence="1">
    <location>
        <begin position="1"/>
        <end position="40"/>
    </location>
</feature>
<feature type="region of interest" description="Disordered" evidence="1">
    <location>
        <begin position="180"/>
        <end position="209"/>
    </location>
</feature>
<gene>
    <name evidence="2" type="ORF">LSAT_V11C100003350</name>
</gene>